<keyword evidence="3" id="KW-1185">Reference proteome</keyword>
<feature type="transmembrane region" description="Helical" evidence="1">
    <location>
        <begin position="226"/>
        <end position="248"/>
    </location>
</feature>
<sequence>MAGQMKNIIDLKKVFSSLSEVNGRADLFIDSISPSEGGLGLHGRKNKYKESRILLDVSLREKGLEGCVDIARQCLADLESFISSAVRIKNLSAERRGELSSLRETCQILSDVLSKYNPLNGNYPDIEEVKAKVRALMEEQERHDIRHQKRLSENAKSISELELKVSNISESVGLEFKKVEDVYAAAMEEVEQRKDEINKILGLVSGNAVAGSFEESAKSERRVADIMRWVSVFFMVVFVLVASISLYFTLAKDFDWRTSTFNLIFAVLLSAPSAYFARESAKHRLQYNKHLQLSLELKAINPYIASLPAEEQHRIKSEIAGRMFCVRDDGVKLVEPYPINIQEILMEILKKVEIKGKA</sequence>
<accession>A0ABU4PT23</accession>
<dbReference type="RefSeq" id="WP_139202972.1">
    <property type="nucleotide sequence ID" value="NZ_CBCSET010000001.1"/>
</dbReference>
<keyword evidence="1" id="KW-0472">Membrane</keyword>
<dbReference type="EMBL" id="JAWXXP010000001">
    <property type="protein sequence ID" value="MDX5990738.1"/>
    <property type="molecule type" value="Genomic_DNA"/>
</dbReference>
<feature type="transmembrane region" description="Helical" evidence="1">
    <location>
        <begin position="260"/>
        <end position="277"/>
    </location>
</feature>
<evidence type="ECO:0000313" key="3">
    <source>
        <dbReference type="Proteomes" id="UP001278050"/>
    </source>
</evidence>
<protein>
    <submittedName>
        <fullName evidence="2">Uncharacterized protein</fullName>
    </submittedName>
</protein>
<proteinExistence type="predicted"/>
<comment type="caution">
    <text evidence="2">The sequence shown here is derived from an EMBL/GenBank/DDBJ whole genome shotgun (WGS) entry which is preliminary data.</text>
</comment>
<name>A0ABU4PT23_9GAMM</name>
<gene>
    <name evidence="2" type="ORF">SIM71_01560</name>
</gene>
<evidence type="ECO:0000256" key="1">
    <source>
        <dbReference type="SAM" id="Phobius"/>
    </source>
</evidence>
<evidence type="ECO:0000313" key="2">
    <source>
        <dbReference type="EMBL" id="MDX5990738.1"/>
    </source>
</evidence>
<keyword evidence="1" id="KW-0812">Transmembrane</keyword>
<reference evidence="2 3" key="1">
    <citation type="submission" date="2023-11" db="EMBL/GenBank/DDBJ databases">
        <title>MicrobeMod: A computational toolkit for identifying prokaryotic methylation and restriction-modification with nanopore sequencing.</title>
        <authorList>
            <person name="Crits-Christoph A."/>
            <person name="Kang S.C."/>
            <person name="Lee H."/>
            <person name="Ostrov N."/>
        </authorList>
    </citation>
    <scope>NUCLEOTIDE SEQUENCE [LARGE SCALE GENOMIC DNA]</scope>
    <source>
        <strain evidence="2 3">ATCC BAA-571</strain>
    </source>
</reference>
<dbReference type="Proteomes" id="UP001278050">
    <property type="component" value="Unassembled WGS sequence"/>
</dbReference>
<organism evidence="2 3">
    <name type="scientific">Ectopseudomonas alcaliphila</name>
    <dbReference type="NCBI Taxonomy" id="101564"/>
    <lineage>
        <taxon>Bacteria</taxon>
        <taxon>Pseudomonadati</taxon>
        <taxon>Pseudomonadota</taxon>
        <taxon>Gammaproteobacteria</taxon>
        <taxon>Pseudomonadales</taxon>
        <taxon>Pseudomonadaceae</taxon>
        <taxon>Ectopseudomonas</taxon>
    </lineage>
</organism>
<keyword evidence="1" id="KW-1133">Transmembrane helix</keyword>